<dbReference type="AlphaFoldDB" id="A0A8H7AR26"/>
<sequence length="72" mass="8087">MTCQNYKQVKPDHEDQLSQKGGQYGVLVKSEAKDLMTTEHVAAECCFLLPLSSIQVTKPENVKYGNLKKQNC</sequence>
<organism evidence="1 2">
    <name type="scientific">Endocarpon pusillum</name>
    <dbReference type="NCBI Taxonomy" id="364733"/>
    <lineage>
        <taxon>Eukaryota</taxon>
        <taxon>Fungi</taxon>
        <taxon>Dikarya</taxon>
        <taxon>Ascomycota</taxon>
        <taxon>Pezizomycotina</taxon>
        <taxon>Eurotiomycetes</taxon>
        <taxon>Chaetothyriomycetidae</taxon>
        <taxon>Verrucariales</taxon>
        <taxon>Verrucariaceae</taxon>
        <taxon>Endocarpon</taxon>
    </lineage>
</organism>
<accession>A0A8H7AR26</accession>
<evidence type="ECO:0000313" key="2">
    <source>
        <dbReference type="Proteomes" id="UP000606974"/>
    </source>
</evidence>
<proteinExistence type="predicted"/>
<gene>
    <name evidence="1" type="ORF">GJ744_000341</name>
</gene>
<reference evidence="1" key="1">
    <citation type="submission" date="2020-02" db="EMBL/GenBank/DDBJ databases">
        <authorList>
            <person name="Palmer J.M."/>
        </authorList>
    </citation>
    <scope>NUCLEOTIDE SEQUENCE</scope>
    <source>
        <strain evidence="1">EPUS1.4</strain>
        <tissue evidence="1">Thallus</tissue>
    </source>
</reference>
<keyword evidence="2" id="KW-1185">Reference proteome</keyword>
<dbReference type="Proteomes" id="UP000606974">
    <property type="component" value="Unassembled WGS sequence"/>
</dbReference>
<comment type="caution">
    <text evidence="1">The sequence shown here is derived from an EMBL/GenBank/DDBJ whole genome shotgun (WGS) entry which is preliminary data.</text>
</comment>
<evidence type="ECO:0000313" key="1">
    <source>
        <dbReference type="EMBL" id="KAF7512774.1"/>
    </source>
</evidence>
<dbReference type="EMBL" id="JAACFV010000010">
    <property type="protein sequence ID" value="KAF7512774.1"/>
    <property type="molecule type" value="Genomic_DNA"/>
</dbReference>
<name>A0A8H7AR26_9EURO</name>
<protein>
    <submittedName>
        <fullName evidence="1">Uncharacterized protein</fullName>
    </submittedName>
</protein>